<dbReference type="Proteomes" id="UP000001542">
    <property type="component" value="Unassembled WGS sequence"/>
</dbReference>
<dbReference type="KEGG" id="tva:4753331"/>
<sequence>MDENLLELEHYLLSCLSNDQAEINAATEYISNIIQSENANSLFFGLISNSAEPNAIRQAAIQLSNIIKMSWDKYTIENIHDFGSQIMNFLNSSKYDAKTKQLLSNVLILIINNVKEPWQELFDFISNLNNEVTDIRLQIALNSIRLFNENDISTLIPIFQNSINFSFNSGKIELILSSMQLLIELLTINPEGFDQNLQIIPQIIPNLVNSNDTEQSIFFSLLSKIISLAPEVDGIIKTIIQFIQTDSSFPEVSIYAINSLSSYSHNFTEEQLDSVLEILIFQTVKLSETLNILPEDSSDFIESLLNEYHHNDVYSIIKANLQECLTSENSLVIATGILLLSPILNSAPEVIVGDEMQFVLELLNLAISPENPIDVCKAGCRLVGYAYSIDPLCLYLIRYTESIVSLMISEDIELSHLASQALDWIFDVRQVVDESVVQFLFDSKENVQFNCLSRYLLTFHKAILSANHLSANLMQRVFDFTVENLNQTGNSEFVGISLNIFASLLSKDENYASYLENIVPFVQQCLESEEFDCFNALTFLGKISEILGVCGTEFLSLFIEKLEDIIKNRKIYRAMRFRASIKTLCKFIRYSEINVIEFTLKWLKKMIVSHIDHDINEGLLNLKIIVKSLDDQTKKRFYKIVLSTTMETDSQEILSSRLLVLPKFIKYPPQNYQEKMFQELSDFCYSFVEGNLECLGGKSFLNEMIFAPLVQDFANFVAVFCSKSNINCTEIAMLFSPLIEKNEEFYLSLLFSVFSGVLENETIDENFAQEICDYIPALFEKSVTINLQHDAIFMMNKLLVHFPQLYDDAKPLIVENALNWFNKAKSENSIFGKMLSNAASLFIHAATLDKTIDQQIIDQSLLFYPPEDETEFSDFTNYIFQLFEVSELSLDSKKNIATGLFTVITAQKYMMRKWHLSEEKSQILNQILRNLLEDETILSHMRSILQNDPSSLQKLEIFLSNSN</sequence>
<dbReference type="EMBL" id="DS113798">
    <property type="protein sequence ID" value="EAX95574.1"/>
    <property type="molecule type" value="Genomic_DNA"/>
</dbReference>
<accession>A2FHN0</accession>
<reference evidence="1" key="1">
    <citation type="submission" date="2006-10" db="EMBL/GenBank/DDBJ databases">
        <authorList>
            <person name="Amadeo P."/>
            <person name="Zhao Q."/>
            <person name="Wortman J."/>
            <person name="Fraser-Liggett C."/>
            <person name="Carlton J."/>
        </authorList>
    </citation>
    <scope>NUCLEOTIDE SEQUENCE</scope>
    <source>
        <strain evidence="1">G3</strain>
    </source>
</reference>
<dbReference type="Gene3D" id="1.25.10.10">
    <property type="entry name" value="Leucine-rich Repeat Variant"/>
    <property type="match status" value="1"/>
</dbReference>
<evidence type="ECO:0000313" key="1">
    <source>
        <dbReference type="EMBL" id="EAX95574.1"/>
    </source>
</evidence>
<dbReference type="InterPro" id="IPR011989">
    <property type="entry name" value="ARM-like"/>
</dbReference>
<protein>
    <recommendedName>
        <fullName evidence="3">Importin N-terminal domain-containing protein</fullName>
    </recommendedName>
</protein>
<organism evidence="1 2">
    <name type="scientific">Trichomonas vaginalis (strain ATCC PRA-98 / G3)</name>
    <dbReference type="NCBI Taxonomy" id="412133"/>
    <lineage>
        <taxon>Eukaryota</taxon>
        <taxon>Metamonada</taxon>
        <taxon>Parabasalia</taxon>
        <taxon>Trichomonadida</taxon>
        <taxon>Trichomonadidae</taxon>
        <taxon>Trichomonas</taxon>
    </lineage>
</organism>
<dbReference type="InterPro" id="IPR016024">
    <property type="entry name" value="ARM-type_fold"/>
</dbReference>
<gene>
    <name evidence="1" type="ORF">TVAG_370780</name>
</gene>
<keyword evidence="2" id="KW-1185">Reference proteome</keyword>
<reference evidence="1" key="2">
    <citation type="journal article" date="2007" name="Science">
        <title>Draft genome sequence of the sexually transmitted pathogen Trichomonas vaginalis.</title>
        <authorList>
            <person name="Carlton J.M."/>
            <person name="Hirt R.P."/>
            <person name="Silva J.C."/>
            <person name="Delcher A.L."/>
            <person name="Schatz M."/>
            <person name="Zhao Q."/>
            <person name="Wortman J.R."/>
            <person name="Bidwell S.L."/>
            <person name="Alsmark U.C.M."/>
            <person name="Besteiro S."/>
            <person name="Sicheritz-Ponten T."/>
            <person name="Noel C.J."/>
            <person name="Dacks J.B."/>
            <person name="Foster P.G."/>
            <person name="Simillion C."/>
            <person name="Van de Peer Y."/>
            <person name="Miranda-Saavedra D."/>
            <person name="Barton G.J."/>
            <person name="Westrop G.D."/>
            <person name="Mueller S."/>
            <person name="Dessi D."/>
            <person name="Fiori P.L."/>
            <person name="Ren Q."/>
            <person name="Paulsen I."/>
            <person name="Zhang H."/>
            <person name="Bastida-Corcuera F.D."/>
            <person name="Simoes-Barbosa A."/>
            <person name="Brown M.T."/>
            <person name="Hayes R.D."/>
            <person name="Mukherjee M."/>
            <person name="Okumura C.Y."/>
            <person name="Schneider R."/>
            <person name="Smith A.J."/>
            <person name="Vanacova S."/>
            <person name="Villalvazo M."/>
            <person name="Haas B.J."/>
            <person name="Pertea M."/>
            <person name="Feldblyum T.V."/>
            <person name="Utterback T.R."/>
            <person name="Shu C.L."/>
            <person name="Osoegawa K."/>
            <person name="de Jong P.J."/>
            <person name="Hrdy I."/>
            <person name="Horvathova L."/>
            <person name="Zubacova Z."/>
            <person name="Dolezal P."/>
            <person name="Malik S.B."/>
            <person name="Logsdon J.M. Jr."/>
            <person name="Henze K."/>
            <person name="Gupta A."/>
            <person name="Wang C.C."/>
            <person name="Dunne R.L."/>
            <person name="Upcroft J.A."/>
            <person name="Upcroft P."/>
            <person name="White O."/>
            <person name="Salzberg S.L."/>
            <person name="Tang P."/>
            <person name="Chiu C.-H."/>
            <person name="Lee Y.-S."/>
            <person name="Embley T.M."/>
            <person name="Coombs G.H."/>
            <person name="Mottram J.C."/>
            <person name="Tachezy J."/>
            <person name="Fraser-Liggett C.M."/>
            <person name="Johnson P.J."/>
        </authorList>
    </citation>
    <scope>NUCLEOTIDE SEQUENCE [LARGE SCALE GENOMIC DNA]</scope>
    <source>
        <strain evidence="1">G3</strain>
    </source>
</reference>
<evidence type="ECO:0000313" key="2">
    <source>
        <dbReference type="Proteomes" id="UP000001542"/>
    </source>
</evidence>
<dbReference type="SMR" id="A2FHN0"/>
<name>A2FHN0_TRIV3</name>
<dbReference type="VEuPathDB" id="TrichDB:TVAGG3_0946710"/>
<dbReference type="RefSeq" id="XP_001308504.1">
    <property type="nucleotide sequence ID" value="XM_001308503.1"/>
</dbReference>
<dbReference type="InParanoid" id="A2FHN0"/>
<dbReference type="VEuPathDB" id="TrichDB:TVAG_370780"/>
<evidence type="ECO:0008006" key="3">
    <source>
        <dbReference type="Google" id="ProtNLM"/>
    </source>
</evidence>
<dbReference type="SUPFAM" id="SSF48371">
    <property type="entry name" value="ARM repeat"/>
    <property type="match status" value="1"/>
</dbReference>
<dbReference type="AlphaFoldDB" id="A2FHN0"/>
<proteinExistence type="predicted"/>